<feature type="transmembrane region" description="Helical" evidence="8">
    <location>
        <begin position="12"/>
        <end position="32"/>
    </location>
</feature>
<evidence type="ECO:0000256" key="6">
    <source>
        <dbReference type="ARBA" id="ARBA00023186"/>
    </source>
</evidence>
<dbReference type="InterPro" id="IPR052029">
    <property type="entry name" value="PpiD_chaperone"/>
</dbReference>
<dbReference type="Gene3D" id="1.10.4030.10">
    <property type="entry name" value="Porin chaperone SurA, peptide-binding domain"/>
    <property type="match status" value="1"/>
</dbReference>
<dbReference type="GO" id="GO:0016853">
    <property type="term" value="F:isomerase activity"/>
    <property type="evidence" value="ECO:0007669"/>
    <property type="project" value="UniProtKB-KW"/>
</dbReference>
<dbReference type="Proteomes" id="UP001441944">
    <property type="component" value="Unassembled WGS sequence"/>
</dbReference>
<comment type="subcellular location">
    <subcellularLocation>
        <location evidence="1">Cell membrane</location>
        <topology evidence="1">Single-pass type II membrane protein</topology>
    </subcellularLocation>
</comment>
<protein>
    <submittedName>
        <fullName evidence="10">Peptidyl-prolyl cis-trans isomerase</fullName>
    </submittedName>
</protein>
<evidence type="ECO:0000313" key="11">
    <source>
        <dbReference type="Proteomes" id="UP001441944"/>
    </source>
</evidence>
<evidence type="ECO:0000313" key="10">
    <source>
        <dbReference type="EMBL" id="GAA6198297.1"/>
    </source>
</evidence>
<dbReference type="EMBL" id="BAABWU010000020">
    <property type="protein sequence ID" value="GAA6198297.1"/>
    <property type="molecule type" value="Genomic_DNA"/>
</dbReference>
<name>A0ABQ0AQZ2_9RHOB</name>
<evidence type="ECO:0000256" key="8">
    <source>
        <dbReference type="SAM" id="Phobius"/>
    </source>
</evidence>
<evidence type="ECO:0000256" key="4">
    <source>
        <dbReference type="ARBA" id="ARBA00022989"/>
    </source>
</evidence>
<sequence length="613" mass="66327">MATSIKKLSNTFVWILMGLLIVGLAGFGAVNFSSSMSAIALVGEEEVTVDEYLREMQREQRALQAQGGQSLTFAQMAAFGLDQAVLSRLISIASIDNEVKSLGISVGDDNLRQELAEIPAFQDASGKFDRQAYKFALQNVNLTESDFEANLRRESARTLVQGAIVVGAKMPNTMTKTMTDYIGARRSFSYVPFSPDQIALIQVVPDDAELKEFYDANTAQFTLPETKRITYAHLSPDMILDTVEVAEEALRALYAERSDQYQVAERRLVERLVFADEASATAAKAQLDAAETTFEALVEARGLSLQDIDLGDVTQPALGAAGEAVFAAAVHDVTGPLPSDLGPALYRINGRLEAQLTTFEQALPDLRDELAVDRARRLIEQQAEDINDLLAGGATLEDLANESEMEVASLGWSGDTGEGITAYEGFRTAASVVTLEDFPSAEFLEDGSLFALRLDEILPERPEAFEEAKQKVLAAWEADRVATALQAQADALLAATSETGDFPEGTQVQTETGLTRTAYLDNTPADMMNQIFTMAPGDLKVIKGEASTVVVRLDEILAAEDNGETQLLAEALGTQLDQAVSEALFSAFISAAQLRAAPRVDEQALNAVMTNYQ</sequence>
<dbReference type="PANTHER" id="PTHR47529">
    <property type="entry name" value="PEPTIDYL-PROLYL CIS-TRANS ISOMERASE D"/>
    <property type="match status" value="1"/>
</dbReference>
<evidence type="ECO:0000256" key="3">
    <source>
        <dbReference type="ARBA" id="ARBA00022692"/>
    </source>
</evidence>
<proteinExistence type="inferred from homology"/>
<evidence type="ECO:0000259" key="9">
    <source>
        <dbReference type="Pfam" id="PF13145"/>
    </source>
</evidence>
<evidence type="ECO:0000256" key="2">
    <source>
        <dbReference type="ARBA" id="ARBA00022475"/>
    </source>
</evidence>
<dbReference type="InterPro" id="IPR027304">
    <property type="entry name" value="Trigger_fact/SurA_dom_sf"/>
</dbReference>
<dbReference type="InterPro" id="IPR000297">
    <property type="entry name" value="PPIase_PpiC"/>
</dbReference>
<gene>
    <name evidence="10" type="ORF">NBRC116598_37420</name>
</gene>
<dbReference type="SUPFAM" id="SSF109998">
    <property type="entry name" value="Triger factor/SurA peptide-binding domain-like"/>
    <property type="match status" value="1"/>
</dbReference>
<dbReference type="PANTHER" id="PTHR47529:SF1">
    <property type="entry name" value="PERIPLASMIC CHAPERONE PPID"/>
    <property type="match status" value="1"/>
</dbReference>
<comment type="similarity">
    <text evidence="7">Belongs to the PpiD chaperone family.</text>
</comment>
<dbReference type="Pfam" id="PF13145">
    <property type="entry name" value="Rotamase_2"/>
    <property type="match status" value="1"/>
</dbReference>
<keyword evidence="3 8" id="KW-0812">Transmembrane</keyword>
<dbReference type="Pfam" id="PF13624">
    <property type="entry name" value="SurA_N_3"/>
    <property type="match status" value="1"/>
</dbReference>
<organism evidence="10 11">
    <name type="scientific">Pseudophaeobacter arcticus</name>
    <dbReference type="NCBI Taxonomy" id="385492"/>
    <lineage>
        <taxon>Bacteria</taxon>
        <taxon>Pseudomonadati</taxon>
        <taxon>Pseudomonadota</taxon>
        <taxon>Alphaproteobacteria</taxon>
        <taxon>Rhodobacterales</taxon>
        <taxon>Paracoccaceae</taxon>
        <taxon>Pseudophaeobacter</taxon>
    </lineage>
</organism>
<evidence type="ECO:0000256" key="1">
    <source>
        <dbReference type="ARBA" id="ARBA00004401"/>
    </source>
</evidence>
<reference evidence="10 11" key="1">
    <citation type="submission" date="2024-04" db="EMBL/GenBank/DDBJ databases">
        <title>Draft genome sequence of Pseudophaeobacter arcticus NBRC 116598.</title>
        <authorList>
            <person name="Miyakawa T."/>
            <person name="Kusuya Y."/>
            <person name="Miura T."/>
        </authorList>
    </citation>
    <scope>NUCLEOTIDE SEQUENCE [LARGE SCALE GENOMIC DNA]</scope>
    <source>
        <strain evidence="10 11">SU-CL00105</strain>
    </source>
</reference>
<keyword evidence="6" id="KW-0143">Chaperone</keyword>
<accession>A0ABQ0AQZ2</accession>
<evidence type="ECO:0000256" key="7">
    <source>
        <dbReference type="ARBA" id="ARBA00038408"/>
    </source>
</evidence>
<feature type="domain" description="PpiC" evidence="9">
    <location>
        <begin position="245"/>
        <end position="362"/>
    </location>
</feature>
<keyword evidence="5 8" id="KW-0472">Membrane</keyword>
<dbReference type="SUPFAM" id="SSF54534">
    <property type="entry name" value="FKBP-like"/>
    <property type="match status" value="1"/>
</dbReference>
<evidence type="ECO:0000256" key="5">
    <source>
        <dbReference type="ARBA" id="ARBA00023136"/>
    </source>
</evidence>
<keyword evidence="10" id="KW-0413">Isomerase</keyword>
<comment type="caution">
    <text evidence="10">The sequence shown here is derived from an EMBL/GenBank/DDBJ whole genome shotgun (WGS) entry which is preliminary data.</text>
</comment>
<keyword evidence="4 8" id="KW-1133">Transmembrane helix</keyword>
<keyword evidence="11" id="KW-1185">Reference proteome</keyword>
<dbReference type="RefSeq" id="WP_353402118.1">
    <property type="nucleotide sequence ID" value="NZ_BAABWU010000020.1"/>
</dbReference>
<keyword evidence="2" id="KW-1003">Cell membrane</keyword>